<comment type="caution">
    <text evidence="5">The sequence shown here is derived from an EMBL/GenBank/DDBJ whole genome shotgun (WGS) entry which is preliminary data.</text>
</comment>
<dbReference type="PANTHER" id="PTHR43150:SF4">
    <property type="entry name" value="L-GLYCERALDEHYDE 3-PHOSPHATE REDUCTASE"/>
    <property type="match status" value="1"/>
</dbReference>
<dbReference type="RefSeq" id="WP_344832946.1">
    <property type="nucleotide sequence ID" value="NZ_BAAAUV010000014.1"/>
</dbReference>
<evidence type="ECO:0000313" key="6">
    <source>
        <dbReference type="Proteomes" id="UP001501237"/>
    </source>
</evidence>
<evidence type="ECO:0000256" key="2">
    <source>
        <dbReference type="ARBA" id="ARBA00022857"/>
    </source>
</evidence>
<keyword evidence="2" id="KW-0521">NADP</keyword>
<gene>
    <name evidence="5" type="primary">mgrA</name>
    <name evidence="5" type="ORF">GCM10010468_51490</name>
</gene>
<evidence type="ECO:0000259" key="4">
    <source>
        <dbReference type="Pfam" id="PF00248"/>
    </source>
</evidence>
<evidence type="ECO:0000256" key="1">
    <source>
        <dbReference type="ARBA" id="ARBA00006515"/>
    </source>
</evidence>
<organism evidence="5 6">
    <name type="scientific">Actinocorallia longicatena</name>
    <dbReference type="NCBI Taxonomy" id="111803"/>
    <lineage>
        <taxon>Bacteria</taxon>
        <taxon>Bacillati</taxon>
        <taxon>Actinomycetota</taxon>
        <taxon>Actinomycetes</taxon>
        <taxon>Streptosporangiales</taxon>
        <taxon>Thermomonosporaceae</taxon>
        <taxon>Actinocorallia</taxon>
    </lineage>
</organism>
<dbReference type="EMBL" id="BAAAUV010000014">
    <property type="protein sequence ID" value="GAA3224459.1"/>
    <property type="molecule type" value="Genomic_DNA"/>
</dbReference>
<dbReference type="Pfam" id="PF00248">
    <property type="entry name" value="Aldo_ket_red"/>
    <property type="match status" value="1"/>
</dbReference>
<proteinExistence type="inferred from homology"/>
<evidence type="ECO:0000313" key="5">
    <source>
        <dbReference type="EMBL" id="GAA3224459.1"/>
    </source>
</evidence>
<dbReference type="Proteomes" id="UP001501237">
    <property type="component" value="Unassembled WGS sequence"/>
</dbReference>
<dbReference type="SUPFAM" id="SSF51430">
    <property type="entry name" value="NAD(P)-linked oxidoreductase"/>
    <property type="match status" value="1"/>
</dbReference>
<name>A0ABP6QEK9_9ACTN</name>
<keyword evidence="3" id="KW-0560">Oxidoreductase</keyword>
<accession>A0ABP6QEK9</accession>
<dbReference type="Gene3D" id="3.20.20.100">
    <property type="entry name" value="NADP-dependent oxidoreductase domain"/>
    <property type="match status" value="1"/>
</dbReference>
<sequence length="330" mass="36271">MTYEAAEQRYSGMTYRRAGASGVRLPVVSLGLWHNFGDGQPFEVQRAVLRRAFDRGVTHFDLANNYGPPYGSAEANFGVLFAQDFRPYRDELFIASKAGYDMWPGPYGDGGSRKYLLASLDQSLKRMGLDYVDVFYSHRYDPDTPLEETIGALATAVRQGKALYAAISNYPDAQHRRAVEIGRELGVPILMNQSPYSILDRRVETTVMDAVGETGTSLIAFSPLAQGLLTDRYLSGEIPSGSRMSVGHFLKESALTEDRLNILRGLNAVAAGRGQTLAQLALSWVLRDPRVVSVIIGASSVKQLDQNLVALEAGPISDDDLKRIDELSRS</sequence>
<evidence type="ECO:0000256" key="3">
    <source>
        <dbReference type="ARBA" id="ARBA00023002"/>
    </source>
</evidence>
<protein>
    <submittedName>
        <fullName evidence="5">L-glyceraldehyde 3-phosphate reductase</fullName>
    </submittedName>
</protein>
<keyword evidence="6" id="KW-1185">Reference proteome</keyword>
<dbReference type="CDD" id="cd19089">
    <property type="entry name" value="AKR_AKR14A1_2"/>
    <property type="match status" value="1"/>
</dbReference>
<feature type="domain" description="NADP-dependent oxidoreductase" evidence="4">
    <location>
        <begin position="29"/>
        <end position="328"/>
    </location>
</feature>
<dbReference type="InterPro" id="IPR023210">
    <property type="entry name" value="NADP_OxRdtase_dom"/>
</dbReference>
<comment type="similarity">
    <text evidence="1">Belongs to the shaker potassium channel beta subunit family.</text>
</comment>
<dbReference type="InterPro" id="IPR005399">
    <property type="entry name" value="K_chnl_volt-dep_bsu_KCNAB-rel"/>
</dbReference>
<reference evidence="6" key="1">
    <citation type="journal article" date="2019" name="Int. J. Syst. Evol. Microbiol.">
        <title>The Global Catalogue of Microorganisms (GCM) 10K type strain sequencing project: providing services to taxonomists for standard genome sequencing and annotation.</title>
        <authorList>
            <consortium name="The Broad Institute Genomics Platform"/>
            <consortium name="The Broad Institute Genome Sequencing Center for Infectious Disease"/>
            <person name="Wu L."/>
            <person name="Ma J."/>
        </authorList>
    </citation>
    <scope>NUCLEOTIDE SEQUENCE [LARGE SCALE GENOMIC DNA]</scope>
    <source>
        <strain evidence="6">JCM 9377</strain>
    </source>
</reference>
<dbReference type="InterPro" id="IPR036812">
    <property type="entry name" value="NAD(P)_OxRdtase_dom_sf"/>
</dbReference>
<dbReference type="PANTHER" id="PTHR43150">
    <property type="entry name" value="HYPERKINETIC, ISOFORM M"/>
    <property type="match status" value="1"/>
</dbReference>